<dbReference type="PANTHER" id="PTHR43161">
    <property type="entry name" value="SORBITOL DEHYDROGENASE"/>
    <property type="match status" value="1"/>
</dbReference>
<dbReference type="InterPro" id="IPR002328">
    <property type="entry name" value="ADH_Zn_CS"/>
</dbReference>
<feature type="domain" description="Enoyl reductase (ER)" evidence="7">
    <location>
        <begin position="27"/>
        <end position="365"/>
    </location>
</feature>
<keyword evidence="3 6" id="KW-0479">Metal-binding</keyword>
<organism evidence="8 9">
    <name type="scientific">Prescottella soli</name>
    <dbReference type="NCBI Taxonomy" id="1543852"/>
    <lineage>
        <taxon>Bacteria</taxon>
        <taxon>Bacillati</taxon>
        <taxon>Actinomycetota</taxon>
        <taxon>Actinomycetes</taxon>
        <taxon>Mycobacteriales</taxon>
        <taxon>Nocardiaceae</taxon>
        <taxon>Prescottella</taxon>
    </lineage>
</organism>
<gene>
    <name evidence="8" type="ORF">ABEU19_004382</name>
</gene>
<dbReference type="InterPro" id="IPR036291">
    <property type="entry name" value="NAD(P)-bd_dom_sf"/>
</dbReference>
<dbReference type="Proteomes" id="UP001629744">
    <property type="component" value="Unassembled WGS sequence"/>
</dbReference>
<evidence type="ECO:0000256" key="2">
    <source>
        <dbReference type="ARBA" id="ARBA00008072"/>
    </source>
</evidence>
<sequence length="371" mass="39145">MLSASRRKRFQFSSAGVPRMKAARYHGVGDIRFEDIPEPVAGPGQVKVRVHFNGLCGSDLHEYFHAPMMAPTTPHPLTGVSVPVVLGHEFSGEIVAVGAGVDELSVGDAVAVEPTVNCRRCPACLDGSYNLCSSIAAVGYSWAGGGGLGQYAVVDADHVYRLPDGMSTREGALIEPLAVALHAVRRGDVAPGSSVAVHGAGPIGIGVFLALRAMGIEDITVIEPSAARRAAIEAVGATKVIDPNETDVVAELRANTDGVGVARSFETAGVPATFLNAVRSTARHGRVVVVAVHQKPVEFNPTEILFNECEIVGSIAYCRDYPETIEFMARGAYPLDSWVETIAFEDLITDGFGPLRDQTAIKILVDMTAVG</sequence>
<dbReference type="SMART" id="SM00829">
    <property type="entry name" value="PKS_ER"/>
    <property type="match status" value="1"/>
</dbReference>
<name>A0ABW9FZU2_9NOCA</name>
<dbReference type="InterPro" id="IPR020843">
    <property type="entry name" value="ER"/>
</dbReference>
<comment type="cofactor">
    <cofactor evidence="1 6">
        <name>Zn(2+)</name>
        <dbReference type="ChEBI" id="CHEBI:29105"/>
    </cofactor>
</comment>
<dbReference type="InterPro" id="IPR013149">
    <property type="entry name" value="ADH-like_C"/>
</dbReference>
<evidence type="ECO:0000259" key="7">
    <source>
        <dbReference type="SMART" id="SM00829"/>
    </source>
</evidence>
<evidence type="ECO:0000313" key="9">
    <source>
        <dbReference type="Proteomes" id="UP001629744"/>
    </source>
</evidence>
<evidence type="ECO:0000256" key="3">
    <source>
        <dbReference type="ARBA" id="ARBA00022723"/>
    </source>
</evidence>
<evidence type="ECO:0000313" key="8">
    <source>
        <dbReference type="EMBL" id="MFM1730842.1"/>
    </source>
</evidence>
<dbReference type="Pfam" id="PF08240">
    <property type="entry name" value="ADH_N"/>
    <property type="match status" value="1"/>
</dbReference>
<dbReference type="SUPFAM" id="SSF50129">
    <property type="entry name" value="GroES-like"/>
    <property type="match status" value="1"/>
</dbReference>
<keyword evidence="4 6" id="KW-0862">Zinc</keyword>
<dbReference type="RefSeq" id="WP_408587264.1">
    <property type="nucleotide sequence ID" value="NZ_JBDLNU010000005.1"/>
</dbReference>
<dbReference type="PROSITE" id="PS00059">
    <property type="entry name" value="ADH_ZINC"/>
    <property type="match status" value="1"/>
</dbReference>
<comment type="similarity">
    <text evidence="2 6">Belongs to the zinc-containing alcohol dehydrogenase family.</text>
</comment>
<evidence type="ECO:0000256" key="4">
    <source>
        <dbReference type="ARBA" id="ARBA00022833"/>
    </source>
</evidence>
<evidence type="ECO:0000256" key="1">
    <source>
        <dbReference type="ARBA" id="ARBA00001947"/>
    </source>
</evidence>
<comment type="caution">
    <text evidence="8">The sequence shown here is derived from an EMBL/GenBank/DDBJ whole genome shotgun (WGS) entry which is preliminary data.</text>
</comment>
<evidence type="ECO:0000256" key="5">
    <source>
        <dbReference type="ARBA" id="ARBA00023002"/>
    </source>
</evidence>
<keyword evidence="9" id="KW-1185">Reference proteome</keyword>
<dbReference type="InterPro" id="IPR013154">
    <property type="entry name" value="ADH-like_N"/>
</dbReference>
<dbReference type="Gene3D" id="3.90.180.10">
    <property type="entry name" value="Medium-chain alcohol dehydrogenases, catalytic domain"/>
    <property type="match status" value="1"/>
</dbReference>
<dbReference type="Pfam" id="PF00107">
    <property type="entry name" value="ADH_zinc_N"/>
    <property type="match status" value="1"/>
</dbReference>
<dbReference type="SUPFAM" id="SSF51735">
    <property type="entry name" value="NAD(P)-binding Rossmann-fold domains"/>
    <property type="match status" value="1"/>
</dbReference>
<dbReference type="Gene3D" id="3.40.50.720">
    <property type="entry name" value="NAD(P)-binding Rossmann-like Domain"/>
    <property type="match status" value="1"/>
</dbReference>
<dbReference type="CDD" id="cd08233">
    <property type="entry name" value="butanediol_DH_like"/>
    <property type="match status" value="1"/>
</dbReference>
<proteinExistence type="inferred from homology"/>
<reference evidence="8 9" key="1">
    <citation type="submission" date="2023-11" db="EMBL/GenBank/DDBJ databases">
        <authorList>
            <person name="Val-Calvo J."/>
            <person name="Scortti M."/>
            <person name="Vazquez-Boland J."/>
        </authorList>
    </citation>
    <scope>NUCLEOTIDE SEQUENCE [LARGE SCALE GENOMIC DNA]</scope>
    <source>
        <strain evidence="8 9">DSM 46662</strain>
    </source>
</reference>
<accession>A0ABW9FZU2</accession>
<keyword evidence="5" id="KW-0560">Oxidoreductase</keyword>
<evidence type="ECO:0000256" key="6">
    <source>
        <dbReference type="RuleBase" id="RU361277"/>
    </source>
</evidence>
<dbReference type="InterPro" id="IPR011032">
    <property type="entry name" value="GroES-like_sf"/>
</dbReference>
<dbReference type="PANTHER" id="PTHR43161:SF23">
    <property type="entry name" value="(R,R)-BUTANEDIOL DEHYDROGENASE-RELATED"/>
    <property type="match status" value="1"/>
</dbReference>
<protein>
    <submittedName>
        <fullName evidence="8">2,3-butanediol dehydrogenase</fullName>
    </submittedName>
</protein>
<dbReference type="EMBL" id="JBDLNU010000005">
    <property type="protein sequence ID" value="MFM1730842.1"/>
    <property type="molecule type" value="Genomic_DNA"/>
</dbReference>